<dbReference type="SUPFAM" id="SSF55961">
    <property type="entry name" value="Bet v1-like"/>
    <property type="match status" value="1"/>
</dbReference>
<dbReference type="InterPro" id="IPR023393">
    <property type="entry name" value="START-like_dom_sf"/>
</dbReference>
<feature type="compositionally biased region" description="Basic and acidic residues" evidence="1">
    <location>
        <begin position="7"/>
        <end position="18"/>
    </location>
</feature>
<dbReference type="Proteomes" id="UP000580910">
    <property type="component" value="Unassembled WGS sequence"/>
</dbReference>
<comment type="caution">
    <text evidence="2">The sequence shown here is derived from an EMBL/GenBank/DDBJ whole genome shotgun (WGS) entry which is preliminary data.</text>
</comment>
<dbReference type="AlphaFoldDB" id="A0A7W3IXI0"/>
<dbReference type="RefSeq" id="WP_220481246.1">
    <property type="nucleotide sequence ID" value="NZ_JACGXA010000001.1"/>
</dbReference>
<dbReference type="EMBL" id="JACGXA010000001">
    <property type="protein sequence ID" value="MBA8802369.1"/>
    <property type="molecule type" value="Genomic_DNA"/>
</dbReference>
<reference evidence="2 3" key="1">
    <citation type="submission" date="2020-07" db="EMBL/GenBank/DDBJ databases">
        <title>Sequencing the genomes of 1000 actinobacteria strains.</title>
        <authorList>
            <person name="Klenk H.-P."/>
        </authorList>
    </citation>
    <scope>NUCLEOTIDE SEQUENCE [LARGE SCALE GENOMIC DNA]</scope>
    <source>
        <strain evidence="2 3">DSM 21349</strain>
    </source>
</reference>
<keyword evidence="3" id="KW-1185">Reference proteome</keyword>
<dbReference type="Gene3D" id="3.30.530.20">
    <property type="match status" value="1"/>
</dbReference>
<dbReference type="InterPro" id="IPR019587">
    <property type="entry name" value="Polyketide_cyclase/dehydratase"/>
</dbReference>
<gene>
    <name evidence="2" type="ORF">FB382_000660</name>
</gene>
<protein>
    <recommendedName>
        <fullName evidence="4">Polyketide cyclase / dehydrase and lipid transport</fullName>
    </recommendedName>
</protein>
<evidence type="ECO:0008006" key="4">
    <source>
        <dbReference type="Google" id="ProtNLM"/>
    </source>
</evidence>
<evidence type="ECO:0000256" key="1">
    <source>
        <dbReference type="SAM" id="MobiDB-lite"/>
    </source>
</evidence>
<name>A0A7W3IXI0_9ACTN</name>
<evidence type="ECO:0000313" key="3">
    <source>
        <dbReference type="Proteomes" id="UP000580910"/>
    </source>
</evidence>
<proteinExistence type="predicted"/>
<dbReference type="CDD" id="cd07814">
    <property type="entry name" value="SRPBCC_CalC_Aha1-like"/>
    <property type="match status" value="1"/>
</dbReference>
<feature type="region of interest" description="Disordered" evidence="1">
    <location>
        <begin position="1"/>
        <end position="24"/>
    </location>
</feature>
<sequence>MRLAPARPDEVTATRPGDDIVPGDPVVMDRGCSFDAPPEVVWPWLEQLGKGRAGWYLPIRVEQFLPPSRRAIRHVDDRWLGLEVGSVIPDYGGRHETFTVASIDPPHSLVHRSRRSHTDVTWSLTLTPEDGGTRLHLRLRLGPVKHRRLAEVAGGFFDALTVAGMVAGLRERLREEYRQRCGLAA</sequence>
<evidence type="ECO:0000313" key="2">
    <source>
        <dbReference type="EMBL" id="MBA8802369.1"/>
    </source>
</evidence>
<accession>A0A7W3IXI0</accession>
<dbReference type="Pfam" id="PF10604">
    <property type="entry name" value="Polyketide_cyc2"/>
    <property type="match status" value="1"/>
</dbReference>
<organism evidence="2 3">
    <name type="scientific">Nocardioides ginsengisegetis</name>
    <dbReference type="NCBI Taxonomy" id="661491"/>
    <lineage>
        <taxon>Bacteria</taxon>
        <taxon>Bacillati</taxon>
        <taxon>Actinomycetota</taxon>
        <taxon>Actinomycetes</taxon>
        <taxon>Propionibacteriales</taxon>
        <taxon>Nocardioidaceae</taxon>
        <taxon>Nocardioides</taxon>
    </lineage>
</organism>